<accession>A0A0R1DXV3</accession>
<dbReference type="KEGG" id="dya:Dyak_GE29212"/>
<keyword evidence="2" id="KW-1185">Reference proteome</keyword>
<reference evidence="1 2" key="1">
    <citation type="journal article" date="2007" name="Nature">
        <title>Evolution of genes and genomes on the Drosophila phylogeny.</title>
        <authorList>
            <consortium name="Drosophila 12 Genomes Consortium"/>
            <person name="Clark A.G."/>
            <person name="Eisen M.B."/>
            <person name="Smith D.R."/>
            <person name="Bergman C.M."/>
            <person name="Oliver B."/>
            <person name="Markow T.A."/>
            <person name="Kaufman T.C."/>
            <person name="Kellis M."/>
            <person name="Gelbart W."/>
            <person name="Iyer V.N."/>
            <person name="Pollard D.A."/>
            <person name="Sackton T.B."/>
            <person name="Larracuente A.M."/>
            <person name="Singh N.D."/>
            <person name="Abad J.P."/>
            <person name="Abt D.N."/>
            <person name="Adryan B."/>
            <person name="Aguade M."/>
            <person name="Akashi H."/>
            <person name="Anderson W.W."/>
            <person name="Aquadro C.F."/>
            <person name="Ardell D.H."/>
            <person name="Arguello R."/>
            <person name="Artieri C.G."/>
            <person name="Barbash D.A."/>
            <person name="Barker D."/>
            <person name="Barsanti P."/>
            <person name="Batterham P."/>
            <person name="Batzoglou S."/>
            <person name="Begun D."/>
            <person name="Bhutkar A."/>
            <person name="Blanco E."/>
            <person name="Bosak S.A."/>
            <person name="Bradley R.K."/>
            <person name="Brand A.D."/>
            <person name="Brent M.R."/>
            <person name="Brooks A.N."/>
            <person name="Brown R.H."/>
            <person name="Butlin R.K."/>
            <person name="Caggese C."/>
            <person name="Calvi B.R."/>
            <person name="Bernardo de Carvalho A."/>
            <person name="Caspi A."/>
            <person name="Castrezana S."/>
            <person name="Celniker S.E."/>
            <person name="Chang J.L."/>
            <person name="Chapple C."/>
            <person name="Chatterji S."/>
            <person name="Chinwalla A."/>
            <person name="Civetta A."/>
            <person name="Clifton S.W."/>
            <person name="Comeron J.M."/>
            <person name="Costello J.C."/>
            <person name="Coyne J.A."/>
            <person name="Daub J."/>
            <person name="David R.G."/>
            <person name="Delcher A.L."/>
            <person name="Delehaunty K."/>
            <person name="Do C.B."/>
            <person name="Ebling H."/>
            <person name="Edwards K."/>
            <person name="Eickbush T."/>
            <person name="Evans J.D."/>
            <person name="Filipski A."/>
            <person name="Findeiss S."/>
            <person name="Freyhult E."/>
            <person name="Fulton L."/>
            <person name="Fulton R."/>
            <person name="Garcia A.C."/>
            <person name="Gardiner A."/>
            <person name="Garfield D.A."/>
            <person name="Garvin B.E."/>
            <person name="Gibson G."/>
            <person name="Gilbert D."/>
            <person name="Gnerre S."/>
            <person name="Godfrey J."/>
            <person name="Good R."/>
            <person name="Gotea V."/>
            <person name="Gravely B."/>
            <person name="Greenberg A.J."/>
            <person name="Griffiths-Jones S."/>
            <person name="Gross S."/>
            <person name="Guigo R."/>
            <person name="Gustafson E.A."/>
            <person name="Haerty W."/>
            <person name="Hahn M.W."/>
            <person name="Halligan D.L."/>
            <person name="Halpern A.L."/>
            <person name="Halter G.M."/>
            <person name="Han M.V."/>
            <person name="Heger A."/>
            <person name="Hillier L."/>
            <person name="Hinrichs A.S."/>
            <person name="Holmes I."/>
            <person name="Hoskins R.A."/>
            <person name="Hubisz M.J."/>
            <person name="Hultmark D."/>
            <person name="Huntley M.A."/>
            <person name="Jaffe D.B."/>
            <person name="Jagadeeshan S."/>
            <person name="Jeck W.R."/>
            <person name="Johnson J."/>
            <person name="Jones C.D."/>
            <person name="Jordan W.C."/>
            <person name="Karpen G.H."/>
            <person name="Kataoka E."/>
            <person name="Keightley P.D."/>
            <person name="Kheradpour P."/>
            <person name="Kirkness E.F."/>
            <person name="Koerich L.B."/>
            <person name="Kristiansen K."/>
            <person name="Kudrna D."/>
            <person name="Kulathinal R.J."/>
            <person name="Kumar S."/>
            <person name="Kwok R."/>
            <person name="Lander E."/>
            <person name="Langley C.H."/>
            <person name="Lapoint R."/>
            <person name="Lazzaro B.P."/>
            <person name="Lee S.J."/>
            <person name="Levesque L."/>
            <person name="Li R."/>
            <person name="Lin C.F."/>
            <person name="Lin M.F."/>
            <person name="Lindblad-Toh K."/>
            <person name="Llopart A."/>
            <person name="Long M."/>
            <person name="Low L."/>
            <person name="Lozovsky E."/>
            <person name="Lu J."/>
            <person name="Luo M."/>
            <person name="Machado C.A."/>
            <person name="Makalowski W."/>
            <person name="Marzo M."/>
            <person name="Matsuda M."/>
            <person name="Matzkin L."/>
            <person name="McAllister B."/>
            <person name="McBride C.S."/>
            <person name="McKernan B."/>
            <person name="McKernan K."/>
            <person name="Mendez-Lago M."/>
            <person name="Minx P."/>
            <person name="Mollenhauer M.U."/>
            <person name="Montooth K."/>
            <person name="Mount S.M."/>
            <person name="Mu X."/>
            <person name="Myers E."/>
            <person name="Negre B."/>
            <person name="Newfeld S."/>
            <person name="Nielsen R."/>
            <person name="Noor M.A."/>
            <person name="O'Grady P."/>
            <person name="Pachter L."/>
            <person name="Papaceit M."/>
            <person name="Parisi M.J."/>
            <person name="Parisi M."/>
            <person name="Parts L."/>
            <person name="Pedersen J.S."/>
            <person name="Pesole G."/>
            <person name="Phillippy A.M."/>
            <person name="Ponting C.P."/>
            <person name="Pop M."/>
            <person name="Porcelli D."/>
            <person name="Powell J.R."/>
            <person name="Prohaska S."/>
            <person name="Pruitt K."/>
            <person name="Puig M."/>
            <person name="Quesneville H."/>
            <person name="Ram K.R."/>
            <person name="Rand D."/>
            <person name="Rasmussen M.D."/>
            <person name="Reed L.K."/>
            <person name="Reenan R."/>
            <person name="Reily A."/>
            <person name="Remington K.A."/>
            <person name="Rieger T.T."/>
            <person name="Ritchie M.G."/>
            <person name="Robin C."/>
            <person name="Rogers Y.H."/>
            <person name="Rohde C."/>
            <person name="Rozas J."/>
            <person name="Rubenfield M.J."/>
            <person name="Ruiz A."/>
            <person name="Russo S."/>
            <person name="Salzberg S.L."/>
            <person name="Sanchez-Gracia A."/>
            <person name="Saranga D.J."/>
            <person name="Sato H."/>
            <person name="Schaeffer S.W."/>
            <person name="Schatz M.C."/>
            <person name="Schlenke T."/>
            <person name="Schwartz R."/>
            <person name="Segarra C."/>
            <person name="Singh R.S."/>
            <person name="Sirot L."/>
            <person name="Sirota M."/>
            <person name="Sisneros N.B."/>
            <person name="Smith C.D."/>
            <person name="Smith T.F."/>
            <person name="Spieth J."/>
            <person name="Stage D.E."/>
            <person name="Stark A."/>
            <person name="Stephan W."/>
            <person name="Strausberg R.L."/>
            <person name="Strempel S."/>
            <person name="Sturgill D."/>
            <person name="Sutton G."/>
            <person name="Sutton G.G."/>
            <person name="Tao W."/>
            <person name="Teichmann S."/>
            <person name="Tobari Y.N."/>
            <person name="Tomimura Y."/>
            <person name="Tsolas J.M."/>
            <person name="Valente V.L."/>
            <person name="Venter E."/>
            <person name="Venter J.C."/>
            <person name="Vicario S."/>
            <person name="Vieira F.G."/>
            <person name="Vilella A.J."/>
            <person name="Villasante A."/>
            <person name="Walenz B."/>
            <person name="Wang J."/>
            <person name="Wasserman M."/>
            <person name="Watts T."/>
            <person name="Wilson D."/>
            <person name="Wilson R.K."/>
            <person name="Wing R.A."/>
            <person name="Wolfner M.F."/>
            <person name="Wong A."/>
            <person name="Wong G.K."/>
            <person name="Wu C.I."/>
            <person name="Wu G."/>
            <person name="Yamamoto D."/>
            <person name="Yang H.P."/>
            <person name="Yang S.P."/>
            <person name="Yorke J.A."/>
            <person name="Yoshida K."/>
            <person name="Zdobnov E."/>
            <person name="Zhang P."/>
            <person name="Zhang Y."/>
            <person name="Zimin A.V."/>
            <person name="Baldwin J."/>
            <person name="Abdouelleil A."/>
            <person name="Abdulkadir J."/>
            <person name="Abebe A."/>
            <person name="Abera B."/>
            <person name="Abreu J."/>
            <person name="Acer S.C."/>
            <person name="Aftuck L."/>
            <person name="Alexander A."/>
            <person name="An P."/>
            <person name="Anderson E."/>
            <person name="Anderson S."/>
            <person name="Arachi H."/>
            <person name="Azer M."/>
            <person name="Bachantsang P."/>
            <person name="Barry A."/>
            <person name="Bayul T."/>
            <person name="Berlin A."/>
            <person name="Bessette D."/>
            <person name="Bloom T."/>
            <person name="Blye J."/>
            <person name="Boguslavskiy L."/>
            <person name="Bonnet C."/>
            <person name="Boukhgalter B."/>
            <person name="Bourzgui I."/>
            <person name="Brown A."/>
            <person name="Cahill P."/>
            <person name="Channer S."/>
            <person name="Cheshatsang Y."/>
            <person name="Chuda L."/>
            <person name="Citroen M."/>
            <person name="Collymore A."/>
            <person name="Cooke P."/>
            <person name="Costello M."/>
            <person name="D'Aco K."/>
            <person name="Daza R."/>
            <person name="De Haan G."/>
            <person name="DeGray S."/>
            <person name="DeMaso C."/>
            <person name="Dhargay N."/>
            <person name="Dooley K."/>
            <person name="Dooley E."/>
            <person name="Doricent M."/>
            <person name="Dorje P."/>
            <person name="Dorjee K."/>
            <person name="Dupes A."/>
            <person name="Elong R."/>
            <person name="Falk J."/>
            <person name="Farina A."/>
            <person name="Faro S."/>
            <person name="Ferguson D."/>
            <person name="Fisher S."/>
            <person name="Foley C.D."/>
            <person name="Franke A."/>
            <person name="Friedrich D."/>
            <person name="Gadbois L."/>
            <person name="Gearin G."/>
            <person name="Gearin C.R."/>
            <person name="Giannoukos G."/>
            <person name="Goode T."/>
            <person name="Graham J."/>
            <person name="Grandbois E."/>
            <person name="Grewal S."/>
            <person name="Gyaltsen K."/>
            <person name="Hafez N."/>
            <person name="Hagos B."/>
            <person name="Hall J."/>
            <person name="Henson C."/>
            <person name="Hollinger A."/>
            <person name="Honan T."/>
            <person name="Huard M.D."/>
            <person name="Hughes L."/>
            <person name="Hurhula B."/>
            <person name="Husby M.E."/>
            <person name="Kamat A."/>
            <person name="Kanga B."/>
            <person name="Kashin S."/>
            <person name="Khazanovich D."/>
            <person name="Kisner P."/>
            <person name="Lance K."/>
            <person name="Lara M."/>
            <person name="Lee W."/>
            <person name="Lennon N."/>
            <person name="Letendre F."/>
            <person name="LeVine R."/>
            <person name="Lipovsky A."/>
            <person name="Liu X."/>
            <person name="Liu J."/>
            <person name="Liu S."/>
            <person name="Lokyitsang T."/>
            <person name="Lokyitsang Y."/>
            <person name="Lubonja R."/>
            <person name="Lui A."/>
            <person name="MacDonald P."/>
            <person name="Magnisalis V."/>
            <person name="Maru K."/>
            <person name="Matthews C."/>
            <person name="McCusker W."/>
            <person name="McDonough S."/>
            <person name="Mehta T."/>
            <person name="Meldrim J."/>
            <person name="Meneus L."/>
            <person name="Mihai O."/>
            <person name="Mihalev A."/>
            <person name="Mihova T."/>
            <person name="Mittelman R."/>
            <person name="Mlenga V."/>
            <person name="Montmayeur A."/>
            <person name="Mulrain L."/>
            <person name="Navidi A."/>
            <person name="Naylor J."/>
            <person name="Negash T."/>
            <person name="Nguyen T."/>
            <person name="Nguyen N."/>
            <person name="Nicol R."/>
            <person name="Norbu C."/>
            <person name="Norbu N."/>
            <person name="Novod N."/>
            <person name="O'Neill B."/>
            <person name="Osman S."/>
            <person name="Markiewicz E."/>
            <person name="Oyono O.L."/>
            <person name="Patti C."/>
            <person name="Phunkhang P."/>
            <person name="Pierre F."/>
            <person name="Priest M."/>
            <person name="Raghuraman S."/>
            <person name="Rege F."/>
            <person name="Reyes R."/>
            <person name="Rise C."/>
            <person name="Rogov P."/>
            <person name="Ross K."/>
            <person name="Ryan E."/>
            <person name="Settipalli S."/>
            <person name="Shea T."/>
            <person name="Sherpa N."/>
            <person name="Shi L."/>
            <person name="Shih D."/>
            <person name="Sparrow T."/>
            <person name="Spaulding J."/>
            <person name="Stalker J."/>
            <person name="Stange-Thomann N."/>
            <person name="Stavropoulos S."/>
            <person name="Stone C."/>
            <person name="Strader C."/>
            <person name="Tesfaye S."/>
            <person name="Thomson T."/>
            <person name="Thoulutsang Y."/>
            <person name="Thoulutsang D."/>
            <person name="Topham K."/>
            <person name="Topping I."/>
            <person name="Tsamla T."/>
            <person name="Vassiliev H."/>
            <person name="Vo A."/>
            <person name="Wangchuk T."/>
            <person name="Wangdi T."/>
            <person name="Weiand M."/>
            <person name="Wilkinson J."/>
            <person name="Wilson A."/>
            <person name="Yadav S."/>
            <person name="Young G."/>
            <person name="Yu Q."/>
            <person name="Zembek L."/>
            <person name="Zhong D."/>
            <person name="Zimmer A."/>
            <person name="Zwirko Z."/>
            <person name="Jaffe D.B."/>
            <person name="Alvarez P."/>
            <person name="Brockman W."/>
            <person name="Butler J."/>
            <person name="Chin C."/>
            <person name="Gnerre S."/>
            <person name="Grabherr M."/>
            <person name="Kleber M."/>
            <person name="Mauceli E."/>
            <person name="MacCallum I."/>
        </authorList>
    </citation>
    <scope>NUCLEOTIDE SEQUENCE [LARGE SCALE GENOMIC DNA]</scope>
    <source>
        <strain evidence="2">Tai18E2 / Tucson 14021-0261.01</strain>
    </source>
</reference>
<dbReference type="Proteomes" id="UP000002282">
    <property type="component" value="Chromosome 2R"/>
</dbReference>
<dbReference type="EMBL" id="CM000158">
    <property type="protein sequence ID" value="KRJ99654.1"/>
    <property type="molecule type" value="Genomic_DNA"/>
</dbReference>
<gene>
    <name evidence="1" type="primary">Dyak\GE29212</name>
    <name evidence="1" type="synonym">GE29212</name>
    <name evidence="1" type="ORF">Dyak_GE29212</name>
</gene>
<reference evidence="1 2" key="2">
    <citation type="journal article" date="2007" name="PLoS Biol.">
        <title>Principles of genome evolution in the Drosophila melanogaster species group.</title>
        <authorList>
            <person name="Ranz J.M."/>
            <person name="Maurin D."/>
            <person name="Chan Y.S."/>
            <person name="von Grotthuss M."/>
            <person name="Hillier L.W."/>
            <person name="Roote J."/>
            <person name="Ashburner M."/>
            <person name="Bergman C.M."/>
        </authorList>
    </citation>
    <scope>NUCLEOTIDE SEQUENCE [LARGE SCALE GENOMIC DNA]</scope>
    <source>
        <strain evidence="2">Tai18E2 / Tucson 14021-0261.01</strain>
    </source>
</reference>
<proteinExistence type="predicted"/>
<name>A0A0R1DXV3_DROYA</name>
<evidence type="ECO:0000313" key="2">
    <source>
        <dbReference type="Proteomes" id="UP000002282"/>
    </source>
</evidence>
<dbReference type="AlphaFoldDB" id="A0A0R1DXV3"/>
<organism evidence="1 2">
    <name type="scientific">Drosophila yakuba</name>
    <name type="common">Fruit fly</name>
    <dbReference type="NCBI Taxonomy" id="7245"/>
    <lineage>
        <taxon>Eukaryota</taxon>
        <taxon>Metazoa</taxon>
        <taxon>Ecdysozoa</taxon>
        <taxon>Arthropoda</taxon>
        <taxon>Hexapoda</taxon>
        <taxon>Insecta</taxon>
        <taxon>Pterygota</taxon>
        <taxon>Neoptera</taxon>
        <taxon>Endopterygota</taxon>
        <taxon>Diptera</taxon>
        <taxon>Brachycera</taxon>
        <taxon>Muscomorpha</taxon>
        <taxon>Ephydroidea</taxon>
        <taxon>Drosophilidae</taxon>
        <taxon>Drosophila</taxon>
        <taxon>Sophophora</taxon>
    </lineage>
</organism>
<sequence length="145" mass="15422">MHWTGKKEWSLGSPNLAKPLQIQHGLGLTVLSGRFQTDLTVSFARVEKEKVGMRDFGAEVGFGDQETEERAKDTQTHLGHSTVGSLYSKPSSSITNGVTFVKLPLVKFECSLWVGGVADVAAGTVELEPVVELAAVVVTGGAPIV</sequence>
<protein>
    <submittedName>
        <fullName evidence="1">Uncharacterized protein, isoform C</fullName>
    </submittedName>
</protein>
<evidence type="ECO:0000313" key="1">
    <source>
        <dbReference type="EMBL" id="KRJ99654.1"/>
    </source>
</evidence>